<evidence type="ECO:0000313" key="4">
    <source>
        <dbReference type="Proteomes" id="UP001187192"/>
    </source>
</evidence>
<comment type="caution">
    <text evidence="3">The sequence shown here is derived from an EMBL/GenBank/DDBJ whole genome shotgun (WGS) entry which is preliminary data.</text>
</comment>
<protein>
    <recommendedName>
        <fullName evidence="2">Transposase (putative) gypsy type domain-containing protein</fullName>
    </recommendedName>
</protein>
<evidence type="ECO:0000256" key="1">
    <source>
        <dbReference type="SAM" id="MobiDB-lite"/>
    </source>
</evidence>
<proteinExistence type="predicted"/>
<feature type="compositionally biased region" description="Basic residues" evidence="1">
    <location>
        <begin position="310"/>
        <end position="319"/>
    </location>
</feature>
<dbReference type="PANTHER" id="PTHR31099:SF28">
    <property type="entry name" value="F5J5.12"/>
    <property type="match status" value="1"/>
</dbReference>
<dbReference type="Pfam" id="PF04195">
    <property type="entry name" value="Transposase_28"/>
    <property type="match status" value="1"/>
</dbReference>
<feature type="domain" description="Transposase (putative) gypsy type" evidence="2">
    <location>
        <begin position="14"/>
        <end position="71"/>
    </location>
</feature>
<evidence type="ECO:0000313" key="3">
    <source>
        <dbReference type="EMBL" id="GMN73404.1"/>
    </source>
</evidence>
<keyword evidence="4" id="KW-1185">Reference proteome</keyword>
<organism evidence="3 4">
    <name type="scientific">Ficus carica</name>
    <name type="common">Common fig</name>
    <dbReference type="NCBI Taxonomy" id="3494"/>
    <lineage>
        <taxon>Eukaryota</taxon>
        <taxon>Viridiplantae</taxon>
        <taxon>Streptophyta</taxon>
        <taxon>Embryophyta</taxon>
        <taxon>Tracheophyta</taxon>
        <taxon>Spermatophyta</taxon>
        <taxon>Magnoliopsida</taxon>
        <taxon>eudicotyledons</taxon>
        <taxon>Gunneridae</taxon>
        <taxon>Pentapetalae</taxon>
        <taxon>rosids</taxon>
        <taxon>fabids</taxon>
        <taxon>Rosales</taxon>
        <taxon>Moraceae</taxon>
        <taxon>Ficeae</taxon>
        <taxon>Ficus</taxon>
    </lineage>
</organism>
<feature type="compositionally biased region" description="Pro residues" evidence="1">
    <location>
        <begin position="286"/>
        <end position="295"/>
    </location>
</feature>
<dbReference type="InterPro" id="IPR007321">
    <property type="entry name" value="Transposase_28"/>
</dbReference>
<reference evidence="3" key="1">
    <citation type="submission" date="2023-07" db="EMBL/GenBank/DDBJ databases">
        <title>draft genome sequence of fig (Ficus carica).</title>
        <authorList>
            <person name="Takahashi T."/>
            <person name="Nishimura K."/>
        </authorList>
    </citation>
    <scope>NUCLEOTIDE SEQUENCE</scope>
</reference>
<dbReference type="Proteomes" id="UP001187192">
    <property type="component" value="Unassembled WGS sequence"/>
</dbReference>
<dbReference type="EMBL" id="BTGU01010629">
    <property type="protein sequence ID" value="GMN73404.1"/>
    <property type="molecule type" value="Genomic_DNA"/>
</dbReference>
<accession>A0AA88EEJ3</accession>
<gene>
    <name evidence="3" type="ORF">TIFTF001_052172</name>
</gene>
<dbReference type="PANTHER" id="PTHR31099">
    <property type="entry name" value="OS06G0165300 PROTEIN"/>
    <property type="match status" value="1"/>
</dbReference>
<feature type="region of interest" description="Disordered" evidence="1">
    <location>
        <begin position="277"/>
        <end position="323"/>
    </location>
</feature>
<name>A0AA88EEJ3_FICCA</name>
<sequence>MENERADTVSEGWICMYTIYFKCGLRLPLPPLLIQCMHHYQLAIPQLMPNGMRVFLGLIVLAGEAGIELYVDDILAIYYPQENSKDKGRYLMHPRRKKQVVREMKNANRYWQDHYFFMHVNEKSMGGLANAFYPLWGTLRKELKKPPPKALLFEEKVERLLALPNREWDDIHTPERLRASSLWKDFVEIPSGIVKRVPSWVNWSFVIRGALKRLFGTPLFIDALIDEEALIAEFALDTMSVVFPSPKELLAQKKAAREVAKAAAAATVNAGKAKEPVPLPVLESSPEPPVKPASPPAKKRKAVERERLKIPAKRSKKSKVGTPEMDVEPRVVDGEDPQADVDLSPNVRLLEDKKMSVRIMNQLLSDADAEMLSRGSLHSHLDDLLVTTHPYVGRYHTYLT</sequence>
<evidence type="ECO:0000259" key="2">
    <source>
        <dbReference type="Pfam" id="PF04195"/>
    </source>
</evidence>
<dbReference type="AlphaFoldDB" id="A0AA88EEJ3"/>